<keyword evidence="4" id="KW-1185">Reference proteome</keyword>
<reference evidence="3" key="2">
    <citation type="submission" date="2023-01" db="EMBL/GenBank/DDBJ databases">
        <authorList>
            <person name="Sun Q."/>
            <person name="Evtushenko L."/>
        </authorList>
    </citation>
    <scope>NUCLEOTIDE SEQUENCE</scope>
    <source>
        <strain evidence="3">VKM Ac-1940</strain>
    </source>
</reference>
<proteinExistence type="predicted"/>
<feature type="transmembrane region" description="Helical" evidence="2">
    <location>
        <begin position="89"/>
        <end position="111"/>
    </location>
</feature>
<evidence type="ECO:0000256" key="1">
    <source>
        <dbReference type="SAM" id="MobiDB-lite"/>
    </source>
</evidence>
<dbReference type="Proteomes" id="UP001142291">
    <property type="component" value="Unassembled WGS sequence"/>
</dbReference>
<name>A0A9W6M6I9_9MICO</name>
<evidence type="ECO:0000313" key="3">
    <source>
        <dbReference type="EMBL" id="GLJ96524.1"/>
    </source>
</evidence>
<feature type="region of interest" description="Disordered" evidence="1">
    <location>
        <begin position="174"/>
        <end position="207"/>
    </location>
</feature>
<organism evidence="3 4">
    <name type="scientific">Microbacterium dextranolyticum</name>
    <dbReference type="NCBI Taxonomy" id="36806"/>
    <lineage>
        <taxon>Bacteria</taxon>
        <taxon>Bacillati</taxon>
        <taxon>Actinomycetota</taxon>
        <taxon>Actinomycetes</taxon>
        <taxon>Micrococcales</taxon>
        <taxon>Microbacteriaceae</taxon>
        <taxon>Microbacterium</taxon>
    </lineage>
</organism>
<dbReference type="AlphaFoldDB" id="A0A9W6M6I9"/>
<feature type="transmembrane region" description="Helical" evidence="2">
    <location>
        <begin position="117"/>
        <end position="141"/>
    </location>
</feature>
<protein>
    <recommendedName>
        <fullName evidence="5">ATP synthase protein I</fullName>
    </recommendedName>
</protein>
<keyword evidence="2" id="KW-0472">Membrane</keyword>
<accession>A0A9W6M6I9</accession>
<sequence>MTEASGQKTPSAPREVSSNRLLRTTLLWSGAVALALAIAGALIGLAVAGTSGLWSALIAVLLAAVFLGLTAGTILVANRWYGDPLYVPIFFGSVMGGWIVKFALFIVVLLVLRGAAWLNGTVFFVALVVSVLASLAVDLVVMLKMRVPHVGDTSLPTLADVVDEARYSSRVAQVVDGVDDEVDTPTPGEKGEGRPAARPADESHSQD</sequence>
<comment type="caution">
    <text evidence="3">The sequence shown here is derived from an EMBL/GenBank/DDBJ whole genome shotgun (WGS) entry which is preliminary data.</text>
</comment>
<reference evidence="3" key="1">
    <citation type="journal article" date="2014" name="Int. J. Syst. Evol. Microbiol.">
        <title>Complete genome sequence of Corynebacterium casei LMG S-19264T (=DSM 44701T), isolated from a smear-ripened cheese.</title>
        <authorList>
            <consortium name="US DOE Joint Genome Institute (JGI-PGF)"/>
            <person name="Walter F."/>
            <person name="Albersmeier A."/>
            <person name="Kalinowski J."/>
            <person name="Ruckert C."/>
        </authorList>
    </citation>
    <scope>NUCLEOTIDE SEQUENCE</scope>
    <source>
        <strain evidence="3">VKM Ac-1940</strain>
    </source>
</reference>
<feature type="transmembrane region" description="Helical" evidence="2">
    <location>
        <begin position="53"/>
        <end position="77"/>
    </location>
</feature>
<feature type="compositionally biased region" description="Basic and acidic residues" evidence="1">
    <location>
        <begin position="189"/>
        <end position="207"/>
    </location>
</feature>
<dbReference type="EMBL" id="BSER01000011">
    <property type="protein sequence ID" value="GLJ96524.1"/>
    <property type="molecule type" value="Genomic_DNA"/>
</dbReference>
<feature type="transmembrane region" description="Helical" evidence="2">
    <location>
        <begin position="21"/>
        <end position="47"/>
    </location>
</feature>
<dbReference type="RefSeq" id="WP_239531746.1">
    <property type="nucleotide sequence ID" value="NZ_BAAAUR010000015.1"/>
</dbReference>
<evidence type="ECO:0000256" key="2">
    <source>
        <dbReference type="SAM" id="Phobius"/>
    </source>
</evidence>
<evidence type="ECO:0008006" key="5">
    <source>
        <dbReference type="Google" id="ProtNLM"/>
    </source>
</evidence>
<keyword evidence="2" id="KW-0812">Transmembrane</keyword>
<evidence type="ECO:0000313" key="4">
    <source>
        <dbReference type="Proteomes" id="UP001142291"/>
    </source>
</evidence>
<gene>
    <name evidence="3" type="ORF">GCM10017591_25870</name>
</gene>
<keyword evidence="2" id="KW-1133">Transmembrane helix</keyword>